<keyword evidence="3" id="KW-1185">Reference proteome</keyword>
<dbReference type="InterPro" id="IPR001387">
    <property type="entry name" value="Cro/C1-type_HTH"/>
</dbReference>
<dbReference type="EMBL" id="BAABKZ010000002">
    <property type="protein sequence ID" value="GAA5092109.1"/>
    <property type="molecule type" value="Genomic_DNA"/>
</dbReference>
<evidence type="ECO:0000313" key="2">
    <source>
        <dbReference type="EMBL" id="GAA5092109.1"/>
    </source>
</evidence>
<reference evidence="3" key="1">
    <citation type="journal article" date="2019" name="Int. J. Syst. Evol. Microbiol.">
        <title>The Global Catalogue of Microorganisms (GCM) 10K type strain sequencing project: providing services to taxonomists for standard genome sequencing and annotation.</title>
        <authorList>
            <consortium name="The Broad Institute Genomics Platform"/>
            <consortium name="The Broad Institute Genome Sequencing Center for Infectious Disease"/>
            <person name="Wu L."/>
            <person name="Ma J."/>
        </authorList>
    </citation>
    <scope>NUCLEOTIDE SEQUENCE [LARGE SCALE GENOMIC DNA]</scope>
    <source>
        <strain evidence="3">JCM 18959</strain>
    </source>
</reference>
<dbReference type="SUPFAM" id="SSF47413">
    <property type="entry name" value="lambda repressor-like DNA-binding domains"/>
    <property type="match status" value="1"/>
</dbReference>
<dbReference type="Proteomes" id="UP001501407">
    <property type="component" value="Unassembled WGS sequence"/>
</dbReference>
<feature type="domain" description="HTH cro/C1-type" evidence="1">
    <location>
        <begin position="9"/>
        <end position="50"/>
    </location>
</feature>
<protein>
    <recommendedName>
        <fullName evidence="1">HTH cro/C1-type domain-containing protein</fullName>
    </recommendedName>
</protein>
<dbReference type="Gene3D" id="1.10.260.40">
    <property type="entry name" value="lambda repressor-like DNA-binding domains"/>
    <property type="match status" value="1"/>
</dbReference>
<comment type="caution">
    <text evidence="2">The sequence shown here is derived from an EMBL/GenBank/DDBJ whole genome shotgun (WGS) entry which is preliminary data.</text>
</comment>
<dbReference type="InterPro" id="IPR010982">
    <property type="entry name" value="Lambda_DNA-bd_dom_sf"/>
</dbReference>
<proteinExistence type="predicted"/>
<organism evidence="2 3">
    <name type="scientific">Microbacterium yannicii</name>
    <dbReference type="NCBI Taxonomy" id="671622"/>
    <lineage>
        <taxon>Bacteria</taxon>
        <taxon>Bacillati</taxon>
        <taxon>Actinomycetota</taxon>
        <taxon>Actinomycetes</taxon>
        <taxon>Micrococcales</taxon>
        <taxon>Microbacteriaceae</taxon>
        <taxon>Microbacterium</taxon>
    </lineage>
</organism>
<evidence type="ECO:0000313" key="3">
    <source>
        <dbReference type="Proteomes" id="UP001501407"/>
    </source>
</evidence>
<gene>
    <name evidence="2" type="ORF">GCM10025760_20310</name>
</gene>
<name>A0ABP9MCN8_9MICO</name>
<accession>A0ABP9MCN8</accession>
<sequence>MIRTLPDTGVSLRQFAKKSGVGRTTVAGLANGSVPRVHPDTLARLARALDAIRPAMEKERA</sequence>
<evidence type="ECO:0000259" key="1">
    <source>
        <dbReference type="PROSITE" id="PS50943"/>
    </source>
</evidence>
<dbReference type="Pfam" id="PF13560">
    <property type="entry name" value="HTH_31"/>
    <property type="match status" value="1"/>
</dbReference>
<dbReference type="PROSITE" id="PS50943">
    <property type="entry name" value="HTH_CROC1"/>
    <property type="match status" value="1"/>
</dbReference>